<reference evidence="2" key="1">
    <citation type="submission" date="2025-08" db="UniProtKB">
        <authorList>
            <consortium name="RefSeq"/>
        </authorList>
    </citation>
    <scope>IDENTIFICATION</scope>
</reference>
<proteinExistence type="predicted"/>
<accession>A0AC55D8N0</accession>
<evidence type="ECO:0000313" key="2">
    <source>
        <dbReference type="RefSeq" id="XP_045148101.1"/>
    </source>
</evidence>
<dbReference type="RefSeq" id="XP_045148101.1">
    <property type="nucleotide sequence ID" value="XM_045292166.1"/>
</dbReference>
<dbReference type="Proteomes" id="UP000694863">
    <property type="component" value="Unplaced"/>
</dbReference>
<organism evidence="1 2">
    <name type="scientific">Echinops telfairi</name>
    <name type="common">Lesser hedgehog tenrec</name>
    <dbReference type="NCBI Taxonomy" id="9371"/>
    <lineage>
        <taxon>Eukaryota</taxon>
        <taxon>Metazoa</taxon>
        <taxon>Chordata</taxon>
        <taxon>Craniata</taxon>
        <taxon>Vertebrata</taxon>
        <taxon>Euteleostomi</taxon>
        <taxon>Mammalia</taxon>
        <taxon>Eutheria</taxon>
        <taxon>Afrotheria</taxon>
        <taxon>Tenrecidae</taxon>
        <taxon>Tenrecinae</taxon>
        <taxon>Echinops</taxon>
    </lineage>
</organism>
<evidence type="ECO:0000313" key="1">
    <source>
        <dbReference type="Proteomes" id="UP000694863"/>
    </source>
</evidence>
<gene>
    <name evidence="2" type="primary">LOC101640242</name>
</gene>
<sequence length="186" mass="21284">MPVKRSLKLEDLIENSFEPSNIQKKKSLSNFSPTTGTWQISPFASPTRSEKQEHRSGSSNGKRGKANYLNSRLTRRKKSTSNDKFMMLISEVEKSSESIVEMMQNLSSIKALESRKELESLIGISCASCFLQREMQKTKELMTKATEQKLFEQQRAGLPQKGLRHRDSYEFLRASLQRARCCSHSD</sequence>
<name>A0AC55D8N0_ECHTE</name>
<keyword evidence="1" id="KW-1185">Reference proteome</keyword>
<protein>
    <submittedName>
        <fullName evidence="2">Centromere protein R</fullName>
    </submittedName>
</protein>